<keyword evidence="1" id="KW-0472">Membrane</keyword>
<gene>
    <name evidence="2" type="ORF">HELGO_WM7523</name>
</gene>
<name>A0A6S6TTD4_9BACT</name>
<feature type="transmembrane region" description="Helical" evidence="1">
    <location>
        <begin position="6"/>
        <end position="21"/>
    </location>
</feature>
<sequence length="133" mass="15749">MEILLQILFAMILLELLEIYLHRANTLSALIDKLFVYYKQSVFLFFLVHPTIYFVLGVLLYFDAFNFYGITILVLKTFDIFFKIELVKQKFYLKTMDSELKKMMNMKLTLSMRFLALILNVPLLYMAITSVFG</sequence>
<feature type="transmembrane region" description="Helical" evidence="1">
    <location>
        <begin position="42"/>
        <end position="62"/>
    </location>
</feature>
<accession>A0A6S6TTD4</accession>
<protein>
    <submittedName>
        <fullName evidence="2">Uncharacterized protein</fullName>
    </submittedName>
</protein>
<keyword evidence="1" id="KW-1133">Transmembrane helix</keyword>
<keyword evidence="1" id="KW-0812">Transmembrane</keyword>
<dbReference type="AlphaFoldDB" id="A0A6S6TTD4"/>
<dbReference type="EMBL" id="CACVAU010000085">
    <property type="protein sequence ID" value="CAA6825961.1"/>
    <property type="molecule type" value="Genomic_DNA"/>
</dbReference>
<organism evidence="2">
    <name type="scientific">uncultured Sulfurovum sp</name>
    <dbReference type="NCBI Taxonomy" id="269237"/>
    <lineage>
        <taxon>Bacteria</taxon>
        <taxon>Pseudomonadati</taxon>
        <taxon>Campylobacterota</taxon>
        <taxon>Epsilonproteobacteria</taxon>
        <taxon>Campylobacterales</taxon>
        <taxon>Sulfurovaceae</taxon>
        <taxon>Sulfurovum</taxon>
        <taxon>environmental samples</taxon>
    </lineage>
</organism>
<evidence type="ECO:0000313" key="2">
    <source>
        <dbReference type="EMBL" id="CAA6825961.1"/>
    </source>
</evidence>
<feature type="transmembrane region" description="Helical" evidence="1">
    <location>
        <begin position="68"/>
        <end position="87"/>
    </location>
</feature>
<reference evidence="2" key="1">
    <citation type="submission" date="2020-01" db="EMBL/GenBank/DDBJ databases">
        <authorList>
            <person name="Meier V. D."/>
            <person name="Meier V D."/>
        </authorList>
    </citation>
    <scope>NUCLEOTIDE SEQUENCE</scope>
    <source>
        <strain evidence="2">HLG_WM_MAG_05</strain>
    </source>
</reference>
<evidence type="ECO:0000256" key="1">
    <source>
        <dbReference type="SAM" id="Phobius"/>
    </source>
</evidence>
<feature type="transmembrane region" description="Helical" evidence="1">
    <location>
        <begin position="108"/>
        <end position="128"/>
    </location>
</feature>
<proteinExistence type="predicted"/>